<proteinExistence type="inferred from homology"/>
<dbReference type="Pfam" id="PF14693">
    <property type="entry name" value="Ribosomal_TL5_C"/>
    <property type="match status" value="1"/>
</dbReference>
<evidence type="ECO:0000313" key="10">
    <source>
        <dbReference type="Proteomes" id="UP000256562"/>
    </source>
</evidence>
<gene>
    <name evidence="5" type="primary">rplY</name>
    <name evidence="5" type="synonym">ctc</name>
    <name evidence="9" type="ORF">DOS83_06315</name>
</gene>
<dbReference type="InterPro" id="IPR011035">
    <property type="entry name" value="Ribosomal_bL25/Gln-tRNA_synth"/>
</dbReference>
<dbReference type="InterPro" id="IPR020057">
    <property type="entry name" value="Ribosomal_bL25_b-dom"/>
</dbReference>
<evidence type="ECO:0000256" key="2">
    <source>
        <dbReference type="ARBA" id="ARBA00022884"/>
    </source>
</evidence>
<reference evidence="9 10" key="1">
    <citation type="journal article" date="2018" name="Vet. Microbiol.">
        <title>Characterisation of Staphylococcus felis isolated from cats using whole genome sequencing.</title>
        <authorList>
            <person name="Worthing K."/>
            <person name="Pang S."/>
            <person name="Trott D.J."/>
            <person name="Abraham S."/>
            <person name="Coombs G.W."/>
            <person name="Jordan D."/>
            <person name="McIntyre L."/>
            <person name="Davies M.R."/>
            <person name="Norris J."/>
        </authorList>
    </citation>
    <scope>NUCLEOTIDE SEQUENCE [LARGE SCALE GENOMIC DNA]</scope>
    <source>
        <strain evidence="9 10">F9</strain>
    </source>
</reference>
<dbReference type="PANTHER" id="PTHR33284:SF1">
    <property type="entry name" value="RIBOSOMAL PROTEIN L25_GLN-TRNA SYNTHETASE, ANTI-CODON-BINDING DOMAIN-CONTAINING PROTEIN"/>
    <property type="match status" value="1"/>
</dbReference>
<sequence length="214" mass="23396">MASLKSIIRQGKQTRGDLRKIREAGKVPAVVYGYGTKNVSVKVDEVEFIKVIREVGRNGVIQLGVGSKEIKVMVSDYQFDPLKNQITHIDFLAINMSEERTVEVPVHLIGEAPGAKEGGVVEQPIFDLEITATPDNIPEYLEVDISGLEIGDSISVSEIKVSGDFTIENNPEDAVASVVAPTEEPTEEEIAEMEGETQTEEPEVVGEEADKEEE</sequence>
<evidence type="ECO:0000259" key="8">
    <source>
        <dbReference type="Pfam" id="PF14693"/>
    </source>
</evidence>
<keyword evidence="4 5" id="KW-0687">Ribonucleoprotein</keyword>
<accession>A0A3E0IPT0</accession>
<dbReference type="OrthoDB" id="9790002at2"/>
<dbReference type="GO" id="GO:0008097">
    <property type="term" value="F:5S rRNA binding"/>
    <property type="evidence" value="ECO:0007669"/>
    <property type="project" value="InterPro"/>
</dbReference>
<evidence type="ECO:0000313" key="9">
    <source>
        <dbReference type="EMBL" id="REH95563.1"/>
    </source>
</evidence>
<dbReference type="InterPro" id="IPR029751">
    <property type="entry name" value="Ribosomal_L25_dom"/>
</dbReference>
<dbReference type="CDD" id="cd00495">
    <property type="entry name" value="Ribosomal_L25_TL5_CTC"/>
    <property type="match status" value="1"/>
</dbReference>
<dbReference type="GO" id="GO:0003735">
    <property type="term" value="F:structural constituent of ribosome"/>
    <property type="evidence" value="ECO:0007669"/>
    <property type="project" value="InterPro"/>
</dbReference>
<dbReference type="Gene3D" id="2.40.240.10">
    <property type="entry name" value="Ribosomal Protein L25, Chain P"/>
    <property type="match status" value="1"/>
</dbReference>
<feature type="compositionally biased region" description="Acidic residues" evidence="6">
    <location>
        <begin position="184"/>
        <end position="214"/>
    </location>
</feature>
<evidence type="ECO:0000256" key="6">
    <source>
        <dbReference type="SAM" id="MobiDB-lite"/>
    </source>
</evidence>
<dbReference type="InterPro" id="IPR037121">
    <property type="entry name" value="Ribosomal_bL25_C"/>
</dbReference>
<evidence type="ECO:0000256" key="5">
    <source>
        <dbReference type="HAMAP-Rule" id="MF_01334"/>
    </source>
</evidence>
<dbReference type="AlphaFoldDB" id="A0A3E0IPT0"/>
<evidence type="ECO:0000259" key="7">
    <source>
        <dbReference type="Pfam" id="PF01386"/>
    </source>
</evidence>
<name>A0A3E0IPT0_9STAP</name>
<dbReference type="FunFam" id="2.40.240.10:FF:000013">
    <property type="entry name" value="50S ribosomal protein L25"/>
    <property type="match status" value="1"/>
</dbReference>
<dbReference type="InterPro" id="IPR020056">
    <property type="entry name" value="Rbsml_bL25/Gln-tRNA_synth_N"/>
</dbReference>
<evidence type="ECO:0000256" key="1">
    <source>
        <dbReference type="ARBA" id="ARBA00022730"/>
    </source>
</evidence>
<comment type="caution">
    <text evidence="9">The sequence shown here is derived from an EMBL/GenBank/DDBJ whole genome shotgun (WGS) entry which is preliminary data.</text>
</comment>
<feature type="region of interest" description="Disordered" evidence="6">
    <location>
        <begin position="172"/>
        <end position="214"/>
    </location>
</feature>
<dbReference type="GO" id="GO:0022625">
    <property type="term" value="C:cytosolic large ribosomal subunit"/>
    <property type="evidence" value="ECO:0007669"/>
    <property type="project" value="TreeGrafter"/>
</dbReference>
<dbReference type="GO" id="GO:0006412">
    <property type="term" value="P:translation"/>
    <property type="evidence" value="ECO:0007669"/>
    <property type="project" value="UniProtKB-UniRule"/>
</dbReference>
<evidence type="ECO:0000256" key="4">
    <source>
        <dbReference type="ARBA" id="ARBA00023274"/>
    </source>
</evidence>
<evidence type="ECO:0000256" key="3">
    <source>
        <dbReference type="ARBA" id="ARBA00022980"/>
    </source>
</evidence>
<dbReference type="Gene3D" id="2.170.120.20">
    <property type="entry name" value="Ribosomal protein L25, beta domain"/>
    <property type="match status" value="1"/>
</dbReference>
<dbReference type="InterPro" id="IPR020930">
    <property type="entry name" value="Ribosomal_uL5_bac-type"/>
</dbReference>
<protein>
    <recommendedName>
        <fullName evidence="5">Large ribosomal subunit protein bL25</fullName>
    </recommendedName>
    <alternativeName>
        <fullName evidence="5">General stress protein CTC</fullName>
    </alternativeName>
</protein>
<keyword evidence="2 5" id="KW-0694">RNA-binding</keyword>
<dbReference type="Pfam" id="PF01386">
    <property type="entry name" value="Ribosomal_L25p"/>
    <property type="match status" value="1"/>
</dbReference>
<dbReference type="RefSeq" id="WP_116094324.1">
    <property type="nucleotide sequence ID" value="NZ_QKXQ01000294.1"/>
</dbReference>
<dbReference type="NCBIfam" id="NF004134">
    <property type="entry name" value="PRK05618.2-5"/>
    <property type="match status" value="1"/>
</dbReference>
<comment type="subunit">
    <text evidence="5">Part of the 50S ribosomal subunit; part of the 5S rRNA/L5/L18/L25 subcomplex. Contacts the 5S rRNA. Binds to the 5S rRNA independently of L5 and L18.</text>
</comment>
<dbReference type="NCBIfam" id="TIGR00731">
    <property type="entry name" value="bL25_bact_ctc"/>
    <property type="match status" value="1"/>
</dbReference>
<dbReference type="NCBIfam" id="NF004133">
    <property type="entry name" value="PRK05618.2-4"/>
    <property type="match status" value="1"/>
</dbReference>
<dbReference type="SUPFAM" id="SSF50715">
    <property type="entry name" value="Ribosomal protein L25-like"/>
    <property type="match status" value="1"/>
</dbReference>
<comment type="function">
    <text evidence="5">This is one of the proteins that binds to the 5S RNA in the ribosome where it forms part of the central protuberance.</text>
</comment>
<comment type="similarity">
    <text evidence="5">Belongs to the bacterial ribosomal protein bL25 family. CTC subfamily.</text>
</comment>
<feature type="domain" description="Large ribosomal subunit protein bL25 beta" evidence="8">
    <location>
        <begin position="101"/>
        <end position="181"/>
    </location>
</feature>
<dbReference type="Proteomes" id="UP000256562">
    <property type="component" value="Unassembled WGS sequence"/>
</dbReference>
<organism evidence="9 10">
    <name type="scientific">Staphylococcus felis</name>
    <dbReference type="NCBI Taxonomy" id="46127"/>
    <lineage>
        <taxon>Bacteria</taxon>
        <taxon>Bacillati</taxon>
        <taxon>Bacillota</taxon>
        <taxon>Bacilli</taxon>
        <taxon>Bacillales</taxon>
        <taxon>Staphylococcaceae</taxon>
        <taxon>Staphylococcus</taxon>
    </lineage>
</organism>
<dbReference type="PANTHER" id="PTHR33284">
    <property type="entry name" value="RIBOSOMAL PROTEIN L25/GLN-TRNA SYNTHETASE, ANTI-CODON-BINDING DOMAIN-CONTAINING PROTEIN"/>
    <property type="match status" value="1"/>
</dbReference>
<keyword evidence="3 5" id="KW-0689">Ribosomal protein</keyword>
<dbReference type="HAMAP" id="MF_01334">
    <property type="entry name" value="Ribosomal_bL25_CTC"/>
    <property type="match status" value="1"/>
</dbReference>
<dbReference type="EMBL" id="QKXQ01000294">
    <property type="protein sequence ID" value="REH95563.1"/>
    <property type="molecule type" value="Genomic_DNA"/>
</dbReference>
<dbReference type="InterPro" id="IPR001021">
    <property type="entry name" value="Ribosomal_bL25_long"/>
</dbReference>
<keyword evidence="1 5" id="KW-0699">rRNA-binding</keyword>
<feature type="domain" description="Large ribosomal subunit protein bL25 L25" evidence="7">
    <location>
        <begin position="7"/>
        <end position="91"/>
    </location>
</feature>